<dbReference type="GO" id="GO:0005524">
    <property type="term" value="F:ATP binding"/>
    <property type="evidence" value="ECO:0007669"/>
    <property type="project" value="UniProtKB-KW"/>
</dbReference>
<evidence type="ECO:0000256" key="3">
    <source>
        <dbReference type="ARBA" id="ARBA00022840"/>
    </source>
</evidence>
<feature type="domain" description="L-amino acid ligase C-terminal" evidence="4">
    <location>
        <begin position="178"/>
        <end position="253"/>
    </location>
</feature>
<dbReference type="EMBL" id="CP054491">
    <property type="protein sequence ID" value="QKQ26039.1"/>
    <property type="molecule type" value="Genomic_DNA"/>
</dbReference>
<dbReference type="Pfam" id="PF13535">
    <property type="entry name" value="ATP-grasp_4"/>
    <property type="match status" value="1"/>
</dbReference>
<keyword evidence="6" id="KW-1185">Reference proteome</keyword>
<dbReference type="AlphaFoldDB" id="A0A6N0HUJ6"/>
<protein>
    <submittedName>
        <fullName evidence="5">ATP-grasp domain-containing protein</fullName>
    </submittedName>
</protein>
<dbReference type="Gene3D" id="3.30.470.20">
    <property type="entry name" value="ATP-grasp fold, B domain"/>
    <property type="match status" value="1"/>
</dbReference>
<keyword evidence="1" id="KW-0436">Ligase</keyword>
<evidence type="ECO:0000256" key="2">
    <source>
        <dbReference type="ARBA" id="ARBA00022741"/>
    </source>
</evidence>
<organism evidence="5 6">
    <name type="scientific">Candidatus Reidiella endopervernicosa</name>
    <dbReference type="NCBI Taxonomy" id="2738883"/>
    <lineage>
        <taxon>Bacteria</taxon>
        <taxon>Pseudomonadati</taxon>
        <taxon>Pseudomonadota</taxon>
        <taxon>Gammaproteobacteria</taxon>
        <taxon>Candidatus Reidiella</taxon>
    </lineage>
</organism>
<dbReference type="Pfam" id="PF18603">
    <property type="entry name" value="LAL_C2"/>
    <property type="match status" value="1"/>
</dbReference>
<dbReference type="SUPFAM" id="SSF56059">
    <property type="entry name" value="Glutathione synthetase ATP-binding domain-like"/>
    <property type="match status" value="1"/>
</dbReference>
<name>A0A6N0HUJ6_9GAMM</name>
<dbReference type="InterPro" id="IPR052032">
    <property type="entry name" value="ATP-dep_AA_Ligase"/>
</dbReference>
<keyword evidence="2" id="KW-0547">Nucleotide-binding</keyword>
<gene>
    <name evidence="5" type="ORF">HUE57_06875</name>
</gene>
<keyword evidence="3" id="KW-0067">ATP-binding</keyword>
<dbReference type="InterPro" id="IPR040570">
    <property type="entry name" value="LAL_C2"/>
</dbReference>
<evidence type="ECO:0000313" key="5">
    <source>
        <dbReference type="EMBL" id="QKQ26039.1"/>
    </source>
</evidence>
<evidence type="ECO:0000256" key="1">
    <source>
        <dbReference type="ARBA" id="ARBA00022598"/>
    </source>
</evidence>
<proteinExistence type="predicted"/>
<dbReference type="Proteomes" id="UP000509658">
    <property type="component" value="Chromosome"/>
</dbReference>
<reference evidence="5 6" key="1">
    <citation type="submission" date="2020-05" db="EMBL/GenBank/DDBJ databases">
        <title>Horizontal transmission and recombination maintain forever young bacterial symbiont genomes.</title>
        <authorList>
            <person name="Russell S.L."/>
            <person name="Pepper-Tunick E."/>
            <person name="Svedberg J."/>
            <person name="Byrne A."/>
            <person name="Ruelas Castillo J."/>
            <person name="Vollmers C."/>
            <person name="Beinart R.A."/>
            <person name="Corbett-Detig R."/>
        </authorList>
    </citation>
    <scope>NUCLEOTIDE SEQUENCE [LARGE SCALE GENOMIC DNA]</scope>
    <source>
        <strain evidence="5">Santa_Monica_outfall</strain>
    </source>
</reference>
<evidence type="ECO:0000313" key="6">
    <source>
        <dbReference type="Proteomes" id="UP000509658"/>
    </source>
</evidence>
<dbReference type="PANTHER" id="PTHR43585:SF2">
    <property type="entry name" value="ATP-GRASP ENZYME FSQD"/>
    <property type="match status" value="1"/>
</dbReference>
<dbReference type="GO" id="GO:0016874">
    <property type="term" value="F:ligase activity"/>
    <property type="evidence" value="ECO:0007669"/>
    <property type="project" value="UniProtKB-KW"/>
</dbReference>
<sequence>MSGSRGVIRVDDQAQLSAAVERVRPMLRDGRGEDEQNMLLVEAYLPGREVALEGMLHRGELSVLALFDKPDPLEGPFFEESYYITPSRFDEATQQSVAEVVVAACHAYGLQEGPVHAELRINDAGPWVLEVASRTIGGQCGRLLRFGTGRSLEELVLSQAMGEPLTLQADRGGAGVLMIPIPEAGLLRRVEGLMAANKVEWIEDIEISVREGYELVPLPEGESYLGFIFARAPSPEQAEAALREAHAHLKIVVAPLMKIGFA</sequence>
<evidence type="ECO:0000259" key="4">
    <source>
        <dbReference type="Pfam" id="PF18603"/>
    </source>
</evidence>
<dbReference type="PANTHER" id="PTHR43585">
    <property type="entry name" value="FUMIPYRROLE BIOSYNTHESIS PROTEIN C"/>
    <property type="match status" value="1"/>
</dbReference>
<dbReference type="KEGG" id="rev:HUE57_06875"/>
<accession>A0A6N0HUJ6</accession>